<feature type="compositionally biased region" description="Low complexity" evidence="1">
    <location>
        <begin position="38"/>
        <end position="50"/>
    </location>
</feature>
<dbReference type="InterPro" id="IPR052748">
    <property type="entry name" value="ISR_Activator"/>
</dbReference>
<evidence type="ECO:0000256" key="1">
    <source>
        <dbReference type="SAM" id="MobiDB-lite"/>
    </source>
</evidence>
<feature type="region of interest" description="Disordered" evidence="1">
    <location>
        <begin position="38"/>
        <end position="58"/>
    </location>
</feature>
<dbReference type="Gene3D" id="1.25.40.10">
    <property type="entry name" value="Tetratricopeptide repeat domain"/>
    <property type="match status" value="2"/>
</dbReference>
<dbReference type="OrthoDB" id="112232at2"/>
<feature type="signal peptide" evidence="2">
    <location>
        <begin position="1"/>
        <end position="26"/>
    </location>
</feature>
<accession>A0A3S2VMI6</accession>
<dbReference type="PANTHER" id="PTHR45011">
    <property type="entry name" value="DAP3-BINDING CELL DEATH ENHANCER 1"/>
    <property type="match status" value="1"/>
</dbReference>
<evidence type="ECO:0000256" key="2">
    <source>
        <dbReference type="SAM" id="SignalP"/>
    </source>
</evidence>
<dbReference type="InterPro" id="IPR006597">
    <property type="entry name" value="Sel1-like"/>
</dbReference>
<dbReference type="RefSeq" id="WP_127767880.1">
    <property type="nucleotide sequence ID" value="NZ_SADE01000004.1"/>
</dbReference>
<organism evidence="3 4">
    <name type="scientific">Hwanghaeella grinnelliae</name>
    <dbReference type="NCBI Taxonomy" id="2500179"/>
    <lineage>
        <taxon>Bacteria</taxon>
        <taxon>Pseudomonadati</taxon>
        <taxon>Pseudomonadota</taxon>
        <taxon>Alphaproteobacteria</taxon>
        <taxon>Rhodospirillales</taxon>
        <taxon>Rhodospirillaceae</taxon>
        <taxon>Hwanghaeella</taxon>
    </lineage>
</organism>
<keyword evidence="4" id="KW-1185">Reference proteome</keyword>
<reference evidence="4" key="1">
    <citation type="submission" date="2019-01" db="EMBL/GenBank/DDBJ databases">
        <title>Gri0909 isolated from a small marine red alga.</title>
        <authorList>
            <person name="Kim J."/>
            <person name="Jeong S.E."/>
            <person name="Jeon C.O."/>
        </authorList>
    </citation>
    <scope>NUCLEOTIDE SEQUENCE [LARGE SCALE GENOMIC DNA]</scope>
    <source>
        <strain evidence="4">Gri0909</strain>
    </source>
</reference>
<comment type="caution">
    <text evidence="3">The sequence shown here is derived from an EMBL/GenBank/DDBJ whole genome shotgun (WGS) entry which is preliminary data.</text>
</comment>
<name>A0A3S2VMI6_9PROT</name>
<dbReference type="Proteomes" id="UP000287447">
    <property type="component" value="Unassembled WGS sequence"/>
</dbReference>
<keyword evidence="2" id="KW-0732">Signal</keyword>
<dbReference type="SMART" id="SM00671">
    <property type="entry name" value="SEL1"/>
    <property type="match status" value="4"/>
</dbReference>
<dbReference type="Pfam" id="PF08238">
    <property type="entry name" value="Sel1"/>
    <property type="match status" value="4"/>
</dbReference>
<feature type="chain" id="PRO_5018745549" evidence="2">
    <location>
        <begin position="27"/>
        <end position="252"/>
    </location>
</feature>
<dbReference type="AlphaFoldDB" id="A0A3S2VMI6"/>
<evidence type="ECO:0000313" key="3">
    <source>
        <dbReference type="EMBL" id="RVU33850.1"/>
    </source>
</evidence>
<dbReference type="PANTHER" id="PTHR45011:SF1">
    <property type="entry name" value="DAP3-BINDING CELL DEATH ENHANCER 1"/>
    <property type="match status" value="1"/>
</dbReference>
<sequence>MVFGEYNIGICRIGFAAVLMTAVASAVPNMHALAQTTGAQTTGAQTTGAQSGETKPWKTLSGEEQIRRFYLPRAQAGDATAQYYLGHMYQNGLGVKADKQAAAEWFGRAADQDDPRALYRLAVMLQTGDGIPKAPSRALALYRRAAEQGVLEAYFNMAQMIERGEGVAANPSAAEGMFEQLADAGMTEAMRELGRINARKQDPDLPAAWFWFAFAAANGDSQAGELARLLAASMSEEDLAAGQTRLGKSLNN</sequence>
<gene>
    <name evidence="3" type="ORF">EOI86_22210</name>
</gene>
<dbReference type="EMBL" id="SADE01000004">
    <property type="protein sequence ID" value="RVU33850.1"/>
    <property type="molecule type" value="Genomic_DNA"/>
</dbReference>
<protein>
    <submittedName>
        <fullName evidence="3">Sel1 repeat family protein</fullName>
    </submittedName>
</protein>
<evidence type="ECO:0000313" key="4">
    <source>
        <dbReference type="Proteomes" id="UP000287447"/>
    </source>
</evidence>
<dbReference type="InterPro" id="IPR011990">
    <property type="entry name" value="TPR-like_helical_dom_sf"/>
</dbReference>
<proteinExistence type="predicted"/>
<dbReference type="SUPFAM" id="SSF81901">
    <property type="entry name" value="HCP-like"/>
    <property type="match status" value="1"/>
</dbReference>